<dbReference type="RefSeq" id="XP_007692856.1">
    <property type="nucleotide sequence ID" value="XM_007694666.1"/>
</dbReference>
<dbReference type="KEGG" id="bor:COCMIDRAFT_9530"/>
<evidence type="ECO:0000313" key="1">
    <source>
        <dbReference type="EMBL" id="EUC40629.1"/>
    </source>
</evidence>
<protein>
    <submittedName>
        <fullName evidence="1">Uncharacterized protein</fullName>
    </submittedName>
</protein>
<reference evidence="1 2" key="1">
    <citation type="journal article" date="2013" name="PLoS Genet.">
        <title>Comparative genome structure, secondary metabolite, and effector coding capacity across Cochliobolus pathogens.</title>
        <authorList>
            <person name="Condon B.J."/>
            <person name="Leng Y."/>
            <person name="Wu D."/>
            <person name="Bushley K.E."/>
            <person name="Ohm R.A."/>
            <person name="Otillar R."/>
            <person name="Martin J."/>
            <person name="Schackwitz W."/>
            <person name="Grimwood J."/>
            <person name="MohdZainudin N."/>
            <person name="Xue C."/>
            <person name="Wang R."/>
            <person name="Manning V.A."/>
            <person name="Dhillon B."/>
            <person name="Tu Z.J."/>
            <person name="Steffenson B.J."/>
            <person name="Salamov A."/>
            <person name="Sun H."/>
            <person name="Lowry S."/>
            <person name="LaButti K."/>
            <person name="Han J."/>
            <person name="Copeland A."/>
            <person name="Lindquist E."/>
            <person name="Barry K."/>
            <person name="Schmutz J."/>
            <person name="Baker S.E."/>
            <person name="Ciuffetti L.M."/>
            <person name="Grigoriev I.V."/>
            <person name="Zhong S."/>
            <person name="Turgeon B.G."/>
        </authorList>
    </citation>
    <scope>NUCLEOTIDE SEQUENCE [LARGE SCALE GENOMIC DNA]</scope>
    <source>
        <strain evidence="1 2">ATCC 44560</strain>
    </source>
</reference>
<evidence type="ECO:0000313" key="2">
    <source>
        <dbReference type="Proteomes" id="UP000054032"/>
    </source>
</evidence>
<dbReference type="OrthoDB" id="3797359at2759"/>
<proteinExistence type="predicted"/>
<dbReference type="AlphaFoldDB" id="W6YYJ2"/>
<dbReference type="GeneID" id="19128630"/>
<accession>W6YYJ2</accession>
<gene>
    <name evidence="1" type="ORF">COCMIDRAFT_9530</name>
</gene>
<keyword evidence="2" id="KW-1185">Reference proteome</keyword>
<sequence>MPPDPRDTMLSRLEPLDPNNYIMALSAGSDQFIGSPNGYKATYIPSDVLYPLFTGLVKRITWASLRCIPNSFFFELELIDGRFACRIGTHIPPALTDFLLNFMKSKTHLPYLRIRYGANDSFVAWSKKVWIYSKVPPQLIVRLQQISSYSNTKYNVTKGDGDVGWSFAAYSVSSAWYEMWADLEMDERASIIAEELAHVTISPYSEKGETFAFIKKTIPGIEPPFIVHFEGEQTYSNFTFDKNNTTAPPKRYPRLENLDDRDFRVAISKKKIRRRRTNDPWDLDLKKGEKLLVLRDMEPPGLTFWDDKVDQDPKAAYARFMEDLGNVPRRNASRKSKTSSCWGFVFTIYWYCSRVPVGFCTSGSRKAATSGIRIGSPGSASLKKPSG</sequence>
<organism evidence="1 2">
    <name type="scientific">Bipolaris oryzae ATCC 44560</name>
    <dbReference type="NCBI Taxonomy" id="930090"/>
    <lineage>
        <taxon>Eukaryota</taxon>
        <taxon>Fungi</taxon>
        <taxon>Dikarya</taxon>
        <taxon>Ascomycota</taxon>
        <taxon>Pezizomycotina</taxon>
        <taxon>Dothideomycetes</taxon>
        <taxon>Pleosporomycetidae</taxon>
        <taxon>Pleosporales</taxon>
        <taxon>Pleosporineae</taxon>
        <taxon>Pleosporaceae</taxon>
        <taxon>Bipolaris</taxon>
    </lineage>
</organism>
<dbReference type="HOGENOM" id="CLU_713681_0_0_1"/>
<dbReference type="Proteomes" id="UP000054032">
    <property type="component" value="Unassembled WGS sequence"/>
</dbReference>
<dbReference type="EMBL" id="KI964150">
    <property type="protein sequence ID" value="EUC40629.1"/>
    <property type="molecule type" value="Genomic_DNA"/>
</dbReference>
<name>W6YYJ2_COCMI</name>